<dbReference type="NCBIfam" id="NF003215">
    <property type="entry name" value="PRK04180.1"/>
    <property type="match status" value="1"/>
</dbReference>
<dbReference type="InterPro" id="IPR001852">
    <property type="entry name" value="PdxS/SNZ"/>
</dbReference>
<evidence type="ECO:0000256" key="2">
    <source>
        <dbReference type="ARBA" id="ARBA00007281"/>
    </source>
</evidence>
<organism evidence="11 12">
    <name type="scientific">Planococcus citreus</name>
    <dbReference type="NCBI Taxonomy" id="1373"/>
    <lineage>
        <taxon>Bacteria</taxon>
        <taxon>Bacillati</taxon>
        <taxon>Bacillota</taxon>
        <taxon>Bacilli</taxon>
        <taxon>Bacillales</taxon>
        <taxon>Caryophanaceae</taxon>
        <taxon>Planococcus</taxon>
    </lineage>
</organism>
<dbReference type="AlphaFoldDB" id="A0A497YCH3"/>
<evidence type="ECO:0000256" key="6">
    <source>
        <dbReference type="ARBA" id="ARBA00047992"/>
    </source>
</evidence>
<keyword evidence="5 8" id="KW-0704">Schiff base</keyword>
<feature type="active site" description="Schiff-base intermediate with D-ribose 5-phosphate" evidence="8">
    <location>
        <position position="81"/>
    </location>
</feature>
<keyword evidence="3 8" id="KW-0663">Pyridoxal phosphate</keyword>
<dbReference type="CDD" id="cd04727">
    <property type="entry name" value="pdxS"/>
    <property type="match status" value="1"/>
</dbReference>
<proteinExistence type="inferred from homology"/>
<dbReference type="SUPFAM" id="SSF51366">
    <property type="entry name" value="Ribulose-phoshate binding barrel"/>
    <property type="match status" value="1"/>
</dbReference>
<evidence type="ECO:0000259" key="10">
    <source>
        <dbReference type="Pfam" id="PF01680"/>
    </source>
</evidence>
<feature type="binding site" evidence="8">
    <location>
        <begin position="235"/>
        <end position="236"/>
    </location>
    <ligand>
        <name>D-ribose 5-phosphate</name>
        <dbReference type="ChEBI" id="CHEBI:78346"/>
    </ligand>
</feature>
<dbReference type="Gene3D" id="3.20.20.70">
    <property type="entry name" value="Aldolase class I"/>
    <property type="match status" value="1"/>
</dbReference>
<dbReference type="PIRSF" id="PIRSF029271">
    <property type="entry name" value="Pdx1"/>
    <property type="match status" value="1"/>
</dbReference>
<dbReference type="GO" id="GO:0036381">
    <property type="term" value="F:pyridoxal 5'-phosphate synthase (glutamine hydrolysing) activity"/>
    <property type="evidence" value="ECO:0007669"/>
    <property type="project" value="UniProtKB-UniRule"/>
</dbReference>
<evidence type="ECO:0000256" key="3">
    <source>
        <dbReference type="ARBA" id="ARBA00022898"/>
    </source>
</evidence>
<dbReference type="Pfam" id="PF01680">
    <property type="entry name" value="SOR_SNZ"/>
    <property type="match status" value="1"/>
</dbReference>
<comment type="caution">
    <text evidence="11">The sequence shown here is derived from an EMBL/GenBank/DDBJ whole genome shotgun (WGS) entry which is preliminary data.</text>
</comment>
<accession>A0A497YCH3</accession>
<name>A0A497YCH3_9BACL</name>
<sequence>MSEKGTDRVKRGMAEMQKGGVIMDVVNAEQAKIAEAAGATAVMALERVPSDIRKEGGVARMADPRITEEVMNAVSIPVMAKARIGHITEARVLEAMGVDYIDESEVLTPADEEFHLLKNDYTVPFVCGCRNIGEAARRIGEGASMLRTKGEPGTGNIVEAVRHLRQVNAEVRNIVAMGEDELMTAARDLGASYEFLREVKLLGRLPVVNFAAGGIATPADAALMMELGADGVFVGSGIFKSDQPERFARAIVEATAHYQDYALIAKLSKDLGPAMKGLEMATIGAADRMQERSW</sequence>
<evidence type="ECO:0000256" key="8">
    <source>
        <dbReference type="HAMAP-Rule" id="MF_01824"/>
    </source>
</evidence>
<dbReference type="EC" id="4.3.3.6" evidence="8"/>
<dbReference type="InterPro" id="IPR033755">
    <property type="entry name" value="PdxS/SNZ_N"/>
</dbReference>
<comment type="pathway">
    <text evidence="1 8">Cofactor biosynthesis; pyridoxal 5'-phosphate biosynthesis.</text>
</comment>
<evidence type="ECO:0000256" key="4">
    <source>
        <dbReference type="ARBA" id="ARBA00023239"/>
    </source>
</evidence>
<dbReference type="PANTHER" id="PTHR31829">
    <property type="entry name" value="PYRIDOXAL 5'-PHOSPHATE SYNTHASE SUBUNIT SNZ1-RELATED"/>
    <property type="match status" value="1"/>
</dbReference>
<dbReference type="GO" id="GO:0008615">
    <property type="term" value="P:pyridoxine biosynthetic process"/>
    <property type="evidence" value="ECO:0007669"/>
    <property type="project" value="TreeGrafter"/>
</dbReference>
<feature type="binding site" evidence="8">
    <location>
        <position position="165"/>
    </location>
    <ligand>
        <name>D-glyceraldehyde 3-phosphate</name>
        <dbReference type="ChEBI" id="CHEBI:59776"/>
    </ligand>
</feature>
<dbReference type="HAMAP" id="MF_01824">
    <property type="entry name" value="PdxS"/>
    <property type="match status" value="1"/>
</dbReference>
<evidence type="ECO:0000256" key="7">
    <source>
        <dbReference type="ARBA" id="ARBA00061750"/>
    </source>
</evidence>
<dbReference type="OrthoDB" id="9772545at2"/>
<comment type="catalytic activity">
    <reaction evidence="6 8">
        <text>aldehydo-D-ribose 5-phosphate + D-glyceraldehyde 3-phosphate + L-glutamine = pyridoxal 5'-phosphate + L-glutamate + phosphate + 3 H2O + H(+)</text>
        <dbReference type="Rhea" id="RHEA:31507"/>
        <dbReference type="ChEBI" id="CHEBI:15377"/>
        <dbReference type="ChEBI" id="CHEBI:15378"/>
        <dbReference type="ChEBI" id="CHEBI:29985"/>
        <dbReference type="ChEBI" id="CHEBI:43474"/>
        <dbReference type="ChEBI" id="CHEBI:58273"/>
        <dbReference type="ChEBI" id="CHEBI:58359"/>
        <dbReference type="ChEBI" id="CHEBI:59776"/>
        <dbReference type="ChEBI" id="CHEBI:597326"/>
        <dbReference type="EC" id="4.3.3.6"/>
    </reaction>
</comment>
<dbReference type="NCBIfam" id="TIGR00343">
    <property type="entry name" value="pyridoxal 5'-phosphate synthase lyase subunit PdxS"/>
    <property type="match status" value="1"/>
</dbReference>
<comment type="similarity">
    <text evidence="2 8 9">Belongs to the PdxS/SNZ family.</text>
</comment>
<comment type="subunit">
    <text evidence="7">Homohexamer and homododecamer. In the presence of PdxT, forms a dodecamer of heterodimers.</text>
</comment>
<dbReference type="PANTHER" id="PTHR31829:SF0">
    <property type="entry name" value="PYRIDOXAL 5'-PHOSPHATE SYNTHASE SUBUNIT SNZ1-RELATED"/>
    <property type="match status" value="1"/>
</dbReference>
<dbReference type="GO" id="GO:0042823">
    <property type="term" value="P:pyridoxal phosphate biosynthetic process"/>
    <property type="evidence" value="ECO:0007669"/>
    <property type="project" value="UniProtKB-UniRule"/>
</dbReference>
<dbReference type="FunFam" id="3.20.20.70:FF:000001">
    <property type="entry name" value="Pyridoxine biosynthesis protein PDX1"/>
    <property type="match status" value="1"/>
</dbReference>
<evidence type="ECO:0000313" key="11">
    <source>
        <dbReference type="EMBL" id="RLJ81150.1"/>
    </source>
</evidence>
<feature type="domain" description="PdxS/SNZ N-terminal" evidence="10">
    <location>
        <begin position="7"/>
        <end position="212"/>
    </location>
</feature>
<protein>
    <recommendedName>
        <fullName evidence="8">Pyridoxal 5'-phosphate synthase subunit PdxS</fullName>
        <shortName evidence="8">PLP synthase subunit PdxS</shortName>
        <ecNumber evidence="8">4.3.3.6</ecNumber>
    </recommendedName>
    <alternativeName>
        <fullName evidence="8">Pdx1</fullName>
    </alternativeName>
</protein>
<comment type="function">
    <text evidence="8">Catalyzes the formation of pyridoxal 5'-phosphate from ribose 5-phosphate (RBP), glyceraldehyde 3-phosphate (G3P) and ammonia. The ammonia is provided by the PdxT subunit. Can also use ribulose 5-phosphate and dihydroxyacetone phosphate as substrates, resulting from enzyme-catalyzed isomerization of RBP and G3P, respectively.</text>
</comment>
<reference evidence="11 12" key="1">
    <citation type="submission" date="2018-10" db="EMBL/GenBank/DDBJ databases">
        <title>Genomic Encyclopedia of Type Strains, Phase IV (KMG-IV): sequencing the most valuable type-strain genomes for metagenomic binning, comparative biology and taxonomic classification.</title>
        <authorList>
            <person name="Goeker M."/>
        </authorList>
    </citation>
    <scope>NUCLEOTIDE SEQUENCE [LARGE SCALE GENOMIC DNA]</scope>
    <source>
        <strain evidence="11 12">DSM 20549</strain>
    </source>
</reference>
<evidence type="ECO:0000256" key="5">
    <source>
        <dbReference type="ARBA" id="ARBA00023270"/>
    </source>
</evidence>
<evidence type="ECO:0000256" key="1">
    <source>
        <dbReference type="ARBA" id="ARBA00004737"/>
    </source>
</evidence>
<evidence type="ECO:0000313" key="12">
    <source>
        <dbReference type="Proteomes" id="UP000280791"/>
    </source>
</evidence>
<dbReference type="EMBL" id="RCCP01000012">
    <property type="protein sequence ID" value="RLJ81150.1"/>
    <property type="molecule type" value="Genomic_DNA"/>
</dbReference>
<dbReference type="Proteomes" id="UP000280791">
    <property type="component" value="Unassembled WGS sequence"/>
</dbReference>
<feature type="binding site" evidence="8">
    <location>
        <position position="214"/>
    </location>
    <ligand>
        <name>D-ribose 5-phosphate</name>
        <dbReference type="ChEBI" id="CHEBI:78346"/>
    </ligand>
</feature>
<dbReference type="PROSITE" id="PS01235">
    <property type="entry name" value="PDXS_SNZ_1"/>
    <property type="match status" value="1"/>
</dbReference>
<dbReference type="UniPathway" id="UPA00245"/>
<dbReference type="PROSITE" id="PS51129">
    <property type="entry name" value="PDXS_SNZ_2"/>
    <property type="match status" value="1"/>
</dbReference>
<feature type="binding site" evidence="8">
    <location>
        <position position="153"/>
    </location>
    <ligand>
        <name>D-ribose 5-phosphate</name>
        <dbReference type="ChEBI" id="CHEBI:78346"/>
    </ligand>
</feature>
<feature type="binding site" evidence="8">
    <location>
        <position position="24"/>
    </location>
    <ligand>
        <name>D-ribose 5-phosphate</name>
        <dbReference type="ChEBI" id="CHEBI:78346"/>
    </ligand>
</feature>
<gene>
    <name evidence="8" type="primary">pdxS</name>
    <name evidence="11" type="ORF">DFR62_3536</name>
</gene>
<dbReference type="InterPro" id="IPR011060">
    <property type="entry name" value="RibuloseP-bd_barrel"/>
</dbReference>
<dbReference type="InterPro" id="IPR013785">
    <property type="entry name" value="Aldolase_TIM"/>
</dbReference>
<dbReference type="GO" id="GO:0006520">
    <property type="term" value="P:amino acid metabolic process"/>
    <property type="evidence" value="ECO:0007669"/>
    <property type="project" value="TreeGrafter"/>
</dbReference>
<keyword evidence="4 8" id="KW-0456">Lyase</keyword>
<evidence type="ECO:0000256" key="9">
    <source>
        <dbReference type="PROSITE-ProRule" id="PRU00481"/>
    </source>
</evidence>
<dbReference type="RefSeq" id="WP_121301405.1">
    <property type="nucleotide sequence ID" value="NZ_RCCP01000012.1"/>
</dbReference>
<keyword evidence="12" id="KW-1185">Reference proteome</keyword>